<accession>A0A544QQG8</accession>
<evidence type="ECO:0000313" key="3">
    <source>
        <dbReference type="EMBL" id="TQQ81661.1"/>
    </source>
</evidence>
<keyword evidence="2" id="KW-0472">Membrane</keyword>
<keyword evidence="2" id="KW-1133">Transmembrane helix</keyword>
<gene>
    <name evidence="3" type="ORF">EWF95_01595</name>
</gene>
<reference evidence="3 4" key="1">
    <citation type="submission" date="2019-02" db="EMBL/GenBank/DDBJ databases">
        <title>Halonotius sp. a new haloqrchaeon isolated from saline water.</title>
        <authorList>
            <person name="Duran-Viseras A."/>
            <person name="Sanchez-Porro C."/>
            <person name="Ventosa A."/>
        </authorList>
    </citation>
    <scope>NUCLEOTIDE SEQUENCE [LARGE SCALE GENOMIC DNA]</scope>
    <source>
        <strain evidence="3 4">F9-27</strain>
    </source>
</reference>
<dbReference type="EMBL" id="SESI01000001">
    <property type="protein sequence ID" value="TQQ81661.1"/>
    <property type="molecule type" value="Genomic_DNA"/>
</dbReference>
<proteinExistence type="predicted"/>
<protein>
    <recommendedName>
        <fullName evidence="5">Beta propeller domain-containing protein</fullName>
    </recommendedName>
</protein>
<keyword evidence="2" id="KW-0812">Transmembrane</keyword>
<keyword evidence="4" id="KW-1185">Reference proteome</keyword>
<evidence type="ECO:0000256" key="2">
    <source>
        <dbReference type="SAM" id="Phobius"/>
    </source>
</evidence>
<dbReference type="AlphaFoldDB" id="A0A544QQG8"/>
<organism evidence="3 4">
    <name type="scientific">Halonotius roseus</name>
    <dbReference type="NCBI Taxonomy" id="2511997"/>
    <lineage>
        <taxon>Archaea</taxon>
        <taxon>Methanobacteriati</taxon>
        <taxon>Methanobacteriota</taxon>
        <taxon>Stenosarchaea group</taxon>
        <taxon>Halobacteria</taxon>
        <taxon>Halobacteriales</taxon>
        <taxon>Haloferacaceae</taxon>
        <taxon>Halonotius</taxon>
    </lineage>
</organism>
<name>A0A544QQG8_9EURY</name>
<sequence>MMTRDFVSRTTRRRVSSSNKNDILVCYMTCYMKTKTGMLIALVIVGIGFSVPVVLDGSSEAQTTSEFTGEFETFDSKDGFETYLARADSRRGLPTGFSSTPSISVTSDAALADATGGAQQPAQDTTGGSRTGTAFETRQTNIQESGVGEPDLVKVTDEYTYYSQAPTSIRIEPQLRENPNATSREWKSIAGGLHTIQNPNRGQLNVTNTESRTGQLLRTDTRLVVYNESLVTGYDTTDNENTQLWELPLNESTSVVTTRRIGDIAYFVVRERTARCPVQPIETRDAVECTDIYRPSISESTNSETVYTAFAVDLTDGTVEDELTFLGSDAQTAVYMSAESLYVSYETSSFDIDDVISVVLDSDEFASDSATAAELEQLSEYDLSPQAKRVEFENIIDRVENPQKAQQNISADVDSYLAANKRDLFRSQIVKISTSDGELSQSAMGSVPGVPLNQFSFDETDGELRLATTVMETDREQSENDLYVLNDELEIQGSVQGMADGQRVYAVRFIDDRGYVITYRQVDPLHVIDLSDSNTPEEVGTLRLPGFSEYLHPIGDDQLLGVGESQDGNGKVVLFDVQDASTPQVADSLVLANTYSTAVSDSHHAFMNDAVHQNAYIPAGDSMYILNYGERTLTQEEIVPAGQSAKRTRLYNDQVVVFSETQLTAFNRTSYAVENRVSLTG</sequence>
<evidence type="ECO:0000256" key="1">
    <source>
        <dbReference type="SAM" id="MobiDB-lite"/>
    </source>
</evidence>
<dbReference type="Proteomes" id="UP000315385">
    <property type="component" value="Unassembled WGS sequence"/>
</dbReference>
<dbReference type="Pfam" id="PF09826">
    <property type="entry name" value="Beta_propel"/>
    <property type="match status" value="1"/>
</dbReference>
<comment type="caution">
    <text evidence="3">The sequence shown here is derived from an EMBL/GenBank/DDBJ whole genome shotgun (WGS) entry which is preliminary data.</text>
</comment>
<evidence type="ECO:0008006" key="5">
    <source>
        <dbReference type="Google" id="ProtNLM"/>
    </source>
</evidence>
<evidence type="ECO:0000313" key="4">
    <source>
        <dbReference type="Proteomes" id="UP000315385"/>
    </source>
</evidence>
<feature type="compositionally biased region" description="Polar residues" evidence="1">
    <location>
        <begin position="117"/>
        <end position="144"/>
    </location>
</feature>
<feature type="region of interest" description="Disordered" evidence="1">
    <location>
        <begin position="113"/>
        <end position="149"/>
    </location>
</feature>
<feature type="transmembrane region" description="Helical" evidence="2">
    <location>
        <begin position="37"/>
        <end position="55"/>
    </location>
</feature>
<dbReference type="InterPro" id="IPR019198">
    <property type="entry name" value="Beta_propeller_containing"/>
</dbReference>